<evidence type="ECO:0000313" key="2">
    <source>
        <dbReference type="Proteomes" id="UP000657385"/>
    </source>
</evidence>
<sequence>MDELMHKLVSAVIVAVLLTAVSAISVATRKRKVARAEAAAPAPTEDPTHALLREACAHDQRRDQLAAQGHASESLEYARAAADRWRALSDQRPGRFLTERRAALARLAELLSAAGLDGEAARARTEAEALV</sequence>
<comment type="caution">
    <text evidence="1">The sequence shown here is derived from an EMBL/GenBank/DDBJ whole genome shotgun (WGS) entry which is preliminary data.</text>
</comment>
<dbReference type="Proteomes" id="UP000657385">
    <property type="component" value="Unassembled WGS sequence"/>
</dbReference>
<dbReference type="RefSeq" id="WP_196194820.1">
    <property type="nucleotide sequence ID" value="NZ_JADPRT010000006.1"/>
</dbReference>
<name>A0A931FCE4_9ACTN</name>
<protein>
    <submittedName>
        <fullName evidence="1">Uncharacterized protein</fullName>
    </submittedName>
</protein>
<organism evidence="1 2">
    <name type="scientific">Streptacidiphilus fuscans</name>
    <dbReference type="NCBI Taxonomy" id="2789292"/>
    <lineage>
        <taxon>Bacteria</taxon>
        <taxon>Bacillati</taxon>
        <taxon>Actinomycetota</taxon>
        <taxon>Actinomycetes</taxon>
        <taxon>Kitasatosporales</taxon>
        <taxon>Streptomycetaceae</taxon>
        <taxon>Streptacidiphilus</taxon>
    </lineage>
</organism>
<proteinExistence type="predicted"/>
<evidence type="ECO:0000313" key="1">
    <source>
        <dbReference type="EMBL" id="MBF9069647.1"/>
    </source>
</evidence>
<dbReference type="AlphaFoldDB" id="A0A931FCE4"/>
<reference evidence="1" key="1">
    <citation type="submission" date="2020-11" db="EMBL/GenBank/DDBJ databases">
        <title>Isolation and identification of active actinomycetes.</title>
        <authorList>
            <person name="Yu B."/>
        </authorList>
    </citation>
    <scope>NUCLEOTIDE SEQUENCE</scope>
    <source>
        <strain evidence="1">NEAU-YB345</strain>
    </source>
</reference>
<dbReference type="EMBL" id="JADPRT010000006">
    <property type="protein sequence ID" value="MBF9069647.1"/>
    <property type="molecule type" value="Genomic_DNA"/>
</dbReference>
<keyword evidence="2" id="KW-1185">Reference proteome</keyword>
<gene>
    <name evidence="1" type="ORF">I2501_16605</name>
</gene>
<accession>A0A931FCE4</accession>